<dbReference type="Proteomes" id="UP000275727">
    <property type="component" value="Chromosome"/>
</dbReference>
<evidence type="ECO:0000313" key="2">
    <source>
        <dbReference type="EMBL" id="BBE32381.1"/>
    </source>
</evidence>
<dbReference type="RefSeq" id="WP_160119008.1">
    <property type="nucleotide sequence ID" value="NZ_AP018711.1"/>
</dbReference>
<dbReference type="PANTHER" id="PTHR42993:SF1">
    <property type="entry name" value="MAOC-LIKE DEHYDRATASE DOMAIN-CONTAINING PROTEIN"/>
    <property type="match status" value="1"/>
</dbReference>
<dbReference type="Proteomes" id="UP000276029">
    <property type="component" value="Unassembled WGS sequence"/>
</dbReference>
<dbReference type="KEGG" id="smic:SmB9_00390"/>
<dbReference type="AlphaFoldDB" id="A0AAD1FZE1"/>
<dbReference type="Gene3D" id="3.10.129.10">
    <property type="entry name" value="Hotdog Thioesterase"/>
    <property type="match status" value="1"/>
</dbReference>
<dbReference type="Pfam" id="PF01575">
    <property type="entry name" value="MaoC_dehydratas"/>
    <property type="match status" value="1"/>
</dbReference>
<proteinExistence type="predicted"/>
<dbReference type="PANTHER" id="PTHR42993">
    <property type="entry name" value="MAOC-LIKE DEHYDRATASE DOMAIN-CONTAINING PROTEIN"/>
    <property type="match status" value="1"/>
</dbReference>
<dbReference type="InterPro" id="IPR039375">
    <property type="entry name" value="NodN-like"/>
</dbReference>
<dbReference type="CDD" id="cd03450">
    <property type="entry name" value="NodN"/>
    <property type="match status" value="1"/>
</dbReference>
<feature type="domain" description="MaoC-like" evidence="1">
    <location>
        <begin position="20"/>
        <end position="126"/>
    </location>
</feature>
<evidence type="ECO:0000313" key="4">
    <source>
        <dbReference type="Proteomes" id="UP000275727"/>
    </source>
</evidence>
<name>A0AAD1FZE1_SPHMI</name>
<organism evidence="2 4">
    <name type="scientific">Sphingosinicella microcystinivorans</name>
    <dbReference type="NCBI Taxonomy" id="335406"/>
    <lineage>
        <taxon>Bacteria</taxon>
        <taxon>Pseudomonadati</taxon>
        <taxon>Pseudomonadota</taxon>
        <taxon>Alphaproteobacteria</taxon>
        <taxon>Sphingomonadales</taxon>
        <taxon>Sphingosinicellaceae</taxon>
        <taxon>Sphingosinicella</taxon>
    </lineage>
</organism>
<gene>
    <name evidence="2" type="primary">nodN_1</name>
    <name evidence="3" type="ORF">DFR51_0021</name>
    <name evidence="2" type="ORF">SmB9_00390</name>
</gene>
<dbReference type="InterPro" id="IPR002539">
    <property type="entry name" value="MaoC-like_dom"/>
</dbReference>
<evidence type="ECO:0000313" key="5">
    <source>
        <dbReference type="Proteomes" id="UP000276029"/>
    </source>
</evidence>
<dbReference type="EMBL" id="RBWX01000002">
    <property type="protein sequence ID" value="RKS94267.1"/>
    <property type="molecule type" value="Genomic_DNA"/>
</dbReference>
<reference evidence="3 5" key="2">
    <citation type="submission" date="2018-10" db="EMBL/GenBank/DDBJ databases">
        <title>Genomic Encyclopedia of Type Strains, Phase IV (KMG-IV): sequencing the most valuable type-strain genomes for metagenomic binning, comparative biology and taxonomic classification.</title>
        <authorList>
            <person name="Goeker M."/>
        </authorList>
    </citation>
    <scope>NUCLEOTIDE SEQUENCE [LARGE SCALE GENOMIC DNA]</scope>
    <source>
        <strain evidence="3 5">DSM 19791</strain>
    </source>
</reference>
<protein>
    <submittedName>
        <fullName evidence="3">Acyl dehydratase</fullName>
    </submittedName>
    <submittedName>
        <fullName evidence="2">Nodulation protein NodN</fullName>
    </submittedName>
</protein>
<dbReference type="EMBL" id="AP018711">
    <property type="protein sequence ID" value="BBE32381.1"/>
    <property type="molecule type" value="Genomic_DNA"/>
</dbReference>
<reference evidence="2 4" key="1">
    <citation type="submission" date="2018-06" db="EMBL/GenBank/DDBJ databases">
        <title>Complete Genome Sequence of the Microcystin-Degrading Bacterium Sphingosinicella microcystinivorans Strain B-9.</title>
        <authorList>
            <person name="Jin H."/>
            <person name="Nishizawa T."/>
            <person name="Guo Y."/>
            <person name="Nishizawa A."/>
            <person name="Park H."/>
            <person name="Kato H."/>
            <person name="Tsuji K."/>
            <person name="Harada K."/>
        </authorList>
    </citation>
    <scope>NUCLEOTIDE SEQUENCE [LARGE SCALE GENOMIC DNA]</scope>
    <source>
        <strain evidence="2 4">B9</strain>
    </source>
</reference>
<sequence length="169" mass="18779">MNIAKEAYNPILSGCSGDVLGISDWVRIDQAMIDKFGELTHDIDPMHMDPEWATRSGPFGGTTAYGFLTISMLTHLFRSMVEQDLRNTDFGLFLNYGFDKLRLVSPVPSGSRIRGRFEHGGIREDDGGRRIVKILCEVEVEGQERPALVCEWLSAWLPPESCGESGLSA</sequence>
<evidence type="ECO:0000259" key="1">
    <source>
        <dbReference type="Pfam" id="PF01575"/>
    </source>
</evidence>
<keyword evidence="5" id="KW-1185">Reference proteome</keyword>
<dbReference type="InterPro" id="IPR029069">
    <property type="entry name" value="HotDog_dom_sf"/>
</dbReference>
<evidence type="ECO:0000313" key="3">
    <source>
        <dbReference type="EMBL" id="RKS94267.1"/>
    </source>
</evidence>
<accession>A0AAD1FZE1</accession>
<dbReference type="SUPFAM" id="SSF54637">
    <property type="entry name" value="Thioesterase/thiol ester dehydrase-isomerase"/>
    <property type="match status" value="1"/>
</dbReference>